<dbReference type="InterPro" id="IPR006575">
    <property type="entry name" value="RWD_dom"/>
</dbReference>
<feature type="domain" description="Helicase C-terminal" evidence="8">
    <location>
        <begin position="859"/>
        <end position="1033"/>
    </location>
</feature>
<dbReference type="InterPro" id="IPR027417">
    <property type="entry name" value="P-loop_NTPase"/>
</dbReference>
<keyword evidence="3" id="KW-0347">Helicase</keyword>
<evidence type="ECO:0000256" key="3">
    <source>
        <dbReference type="ARBA" id="ARBA00022806"/>
    </source>
</evidence>
<accession>A0A9P7V7J0</accession>
<dbReference type="InterPro" id="IPR014001">
    <property type="entry name" value="Helicase_ATP-bd"/>
</dbReference>
<evidence type="ECO:0000256" key="1">
    <source>
        <dbReference type="ARBA" id="ARBA00022741"/>
    </source>
</evidence>
<organism evidence="9 10">
    <name type="scientific">Scheffersomyces spartinae</name>
    <dbReference type="NCBI Taxonomy" id="45513"/>
    <lineage>
        <taxon>Eukaryota</taxon>
        <taxon>Fungi</taxon>
        <taxon>Dikarya</taxon>
        <taxon>Ascomycota</taxon>
        <taxon>Saccharomycotina</taxon>
        <taxon>Pichiomycetes</taxon>
        <taxon>Debaryomycetaceae</taxon>
        <taxon>Scheffersomyces</taxon>
    </lineage>
</organism>
<comment type="caution">
    <text evidence="9">The sequence shown here is derived from an EMBL/GenBank/DDBJ whole genome shotgun (WGS) entry which is preliminary data.</text>
</comment>
<dbReference type="CDD" id="cd18791">
    <property type="entry name" value="SF2_C_RHA"/>
    <property type="match status" value="1"/>
</dbReference>
<dbReference type="SUPFAM" id="SSF52540">
    <property type="entry name" value="P-loop containing nucleoside triphosphate hydrolases"/>
    <property type="match status" value="1"/>
</dbReference>
<feature type="domain" description="RWD" evidence="6">
    <location>
        <begin position="431"/>
        <end position="539"/>
    </location>
</feature>
<keyword evidence="10" id="KW-1185">Reference proteome</keyword>
<dbReference type="GO" id="GO:0004386">
    <property type="term" value="F:helicase activity"/>
    <property type="evidence" value="ECO:0007669"/>
    <property type="project" value="UniProtKB-KW"/>
</dbReference>
<protein>
    <submittedName>
        <fullName evidence="9">Uncharacterized protein</fullName>
    </submittedName>
</protein>
<feature type="region of interest" description="Disordered" evidence="5">
    <location>
        <begin position="556"/>
        <end position="579"/>
    </location>
</feature>
<feature type="region of interest" description="Disordered" evidence="5">
    <location>
        <begin position="1"/>
        <end position="51"/>
    </location>
</feature>
<evidence type="ECO:0000259" key="8">
    <source>
        <dbReference type="PROSITE" id="PS51194"/>
    </source>
</evidence>
<dbReference type="Pfam" id="PF07717">
    <property type="entry name" value="OB_NTP_bind"/>
    <property type="match status" value="1"/>
</dbReference>
<feature type="compositionally biased region" description="Low complexity" evidence="5">
    <location>
        <begin position="557"/>
        <end position="577"/>
    </location>
</feature>
<dbReference type="GO" id="GO:0005524">
    <property type="term" value="F:ATP binding"/>
    <property type="evidence" value="ECO:0007669"/>
    <property type="project" value="UniProtKB-KW"/>
</dbReference>
<evidence type="ECO:0000256" key="2">
    <source>
        <dbReference type="ARBA" id="ARBA00022801"/>
    </source>
</evidence>
<dbReference type="Gene3D" id="1.20.120.1080">
    <property type="match status" value="1"/>
</dbReference>
<keyword evidence="2" id="KW-0378">Hydrolase</keyword>
<evidence type="ECO:0000256" key="5">
    <source>
        <dbReference type="SAM" id="MobiDB-lite"/>
    </source>
</evidence>
<evidence type="ECO:0000313" key="9">
    <source>
        <dbReference type="EMBL" id="KAG7192815.1"/>
    </source>
</evidence>
<dbReference type="OrthoDB" id="5600252at2759"/>
<dbReference type="Proteomes" id="UP000790833">
    <property type="component" value="Unassembled WGS sequence"/>
</dbReference>
<evidence type="ECO:0000259" key="6">
    <source>
        <dbReference type="PROSITE" id="PS50908"/>
    </source>
</evidence>
<feature type="compositionally biased region" description="Basic and acidic residues" evidence="5">
    <location>
        <begin position="18"/>
        <end position="46"/>
    </location>
</feature>
<evidence type="ECO:0000259" key="7">
    <source>
        <dbReference type="PROSITE" id="PS51192"/>
    </source>
</evidence>
<dbReference type="SUPFAM" id="SSF54495">
    <property type="entry name" value="UBC-like"/>
    <property type="match status" value="1"/>
</dbReference>
<dbReference type="Pfam" id="PF00270">
    <property type="entry name" value="DEAD"/>
    <property type="match status" value="1"/>
</dbReference>
<dbReference type="GO" id="GO:0003723">
    <property type="term" value="F:RNA binding"/>
    <property type="evidence" value="ECO:0007669"/>
    <property type="project" value="TreeGrafter"/>
</dbReference>
<dbReference type="PROSITE" id="PS51192">
    <property type="entry name" value="HELICASE_ATP_BIND_1"/>
    <property type="match status" value="1"/>
</dbReference>
<dbReference type="PANTHER" id="PTHR18934">
    <property type="entry name" value="ATP-DEPENDENT RNA HELICASE"/>
    <property type="match status" value="1"/>
</dbReference>
<dbReference type="Gene3D" id="3.10.110.10">
    <property type="entry name" value="Ubiquitin Conjugating Enzyme"/>
    <property type="match status" value="1"/>
</dbReference>
<dbReference type="PROSITE" id="PS50908">
    <property type="entry name" value="RWD"/>
    <property type="match status" value="1"/>
</dbReference>
<dbReference type="Pfam" id="PF05773">
    <property type="entry name" value="RWD"/>
    <property type="match status" value="1"/>
</dbReference>
<dbReference type="GO" id="GO:0016787">
    <property type="term" value="F:hydrolase activity"/>
    <property type="evidence" value="ECO:0007669"/>
    <property type="project" value="UniProtKB-KW"/>
</dbReference>
<dbReference type="EMBL" id="JAHMUF010000015">
    <property type="protein sequence ID" value="KAG7192815.1"/>
    <property type="molecule type" value="Genomic_DNA"/>
</dbReference>
<dbReference type="PROSITE" id="PS51194">
    <property type="entry name" value="HELICASE_CTER"/>
    <property type="match status" value="1"/>
</dbReference>
<keyword evidence="4" id="KW-0067">ATP-binding</keyword>
<feature type="domain" description="Helicase ATP-binding" evidence="7">
    <location>
        <begin position="626"/>
        <end position="803"/>
    </location>
</feature>
<dbReference type="CDD" id="cd17917">
    <property type="entry name" value="DEXHc_RHA-like"/>
    <property type="match status" value="1"/>
</dbReference>
<dbReference type="InterPro" id="IPR011709">
    <property type="entry name" value="DEAD-box_helicase_OB_fold"/>
</dbReference>
<dbReference type="InterPro" id="IPR056328">
    <property type="entry name" value="DSRM_DHX29"/>
</dbReference>
<dbReference type="SMART" id="SM00487">
    <property type="entry name" value="DEXDc"/>
    <property type="match status" value="1"/>
</dbReference>
<dbReference type="InterPro" id="IPR001650">
    <property type="entry name" value="Helicase_C-like"/>
</dbReference>
<dbReference type="PANTHER" id="PTHR18934:SF267">
    <property type="entry name" value="ATP-DEPENDENT RNA HELICASE YLR419W-RELATED"/>
    <property type="match status" value="1"/>
</dbReference>
<dbReference type="RefSeq" id="XP_043048365.1">
    <property type="nucleotide sequence ID" value="XM_043192070.1"/>
</dbReference>
<dbReference type="Pfam" id="PF24385">
    <property type="entry name" value="DSRM_DHX29"/>
    <property type="match status" value="1"/>
</dbReference>
<dbReference type="InterPro" id="IPR059023">
    <property type="entry name" value="RNA_hel_CTD"/>
</dbReference>
<dbReference type="Pfam" id="PF00271">
    <property type="entry name" value="Helicase_C"/>
    <property type="match status" value="1"/>
</dbReference>
<dbReference type="Pfam" id="PF21010">
    <property type="entry name" value="HA2_C"/>
    <property type="match status" value="1"/>
</dbReference>
<keyword evidence="1" id="KW-0547">Nucleotide-binding</keyword>
<dbReference type="GeneID" id="66114644"/>
<gene>
    <name evidence="9" type="ORF">KQ657_001270</name>
</gene>
<dbReference type="Gene3D" id="3.40.50.300">
    <property type="entry name" value="P-loop containing nucleotide triphosphate hydrolases"/>
    <property type="match status" value="2"/>
</dbReference>
<dbReference type="InterPro" id="IPR016135">
    <property type="entry name" value="UBQ-conjugating_enzyme/RWD"/>
</dbReference>
<evidence type="ECO:0000256" key="4">
    <source>
        <dbReference type="ARBA" id="ARBA00022840"/>
    </source>
</evidence>
<name>A0A9P7V7J0_9ASCO</name>
<dbReference type="InterPro" id="IPR007502">
    <property type="entry name" value="Helicase-assoc_dom"/>
</dbReference>
<evidence type="ECO:0000313" key="10">
    <source>
        <dbReference type="Proteomes" id="UP000790833"/>
    </source>
</evidence>
<dbReference type="InterPro" id="IPR011545">
    <property type="entry name" value="DEAD/DEAH_box_helicase_dom"/>
</dbReference>
<dbReference type="SMART" id="SM00847">
    <property type="entry name" value="HA2"/>
    <property type="match status" value="1"/>
</dbReference>
<dbReference type="SMART" id="SM00490">
    <property type="entry name" value="HELICc"/>
    <property type="match status" value="1"/>
</dbReference>
<reference evidence="9" key="1">
    <citation type="submission" date="2021-03" db="EMBL/GenBank/DDBJ databases">
        <authorList>
            <person name="Palmer J.M."/>
        </authorList>
    </citation>
    <scope>NUCLEOTIDE SEQUENCE</scope>
    <source>
        <strain evidence="9">ARV_011</strain>
    </source>
</reference>
<proteinExistence type="predicted"/>
<dbReference type="CDD" id="cd23827">
    <property type="entry name" value="RWD_YLR419W-like"/>
    <property type="match status" value="1"/>
</dbReference>
<dbReference type="Pfam" id="PF26026">
    <property type="entry name" value="RNA_hel_CTD"/>
    <property type="match status" value="1"/>
</dbReference>
<sequence length="1455" mass="165244">MAKKGKSAPASLKALPVPEDKKGNAKNSKKDASSKASKDGDDDPKKPARGIVVGDNFGWTGKLPATLLYEHCQKQKWQKVEFDMMKKPNGFIGIVHLKWENPKTREVIQVKMIPESDLYTPQETTNSARHYAATYVLHRINFMKNMKIMLPRLFRDYWEDIEKKRLEILKSNKEKHDYIYNANPFLVVLNQREKQAKLEKEKQIKEQNELKIKKPTNIIVTTTKALEKSTASSNSKSNLKSKANSAAIVKQKTSKIPSFPKKVWENAPFIDFPSDLRLSIEKSLKKHIKWLDNVGPKSESLDKSTFELLKSLGFRELHIKESFQYTNATSFVDPLEWLIFHIPEDDLPPFFAKSDKDSLARFKIAKDLQFEYMMQRLQSSGFDIDDIVSMLKEYKNDELMTAVALTQSLINQTPASGEIGVSEESLELWNQELEGIETIGEHKISYLSNFSNKRVIEIELHPENIKHDLLKVRIYLAPNYPYEVPAIQLIVNDPSFNLANYIKLSILRQVLHYLVDNHIIGDLMVFTIVEWLETNIHRVIDNPGTLVDIHDKVTEGSNSTESRMNTTTTTNISSNTNKSKKTTTLLNHDLALMKEKYASRQTSPKLKEMINQRTNLPAWKKRVQLVDVINSNRVTLITGETGSGKSTQIVQFILDHMSSQGNFSSTIICTQPRRISTIGLAERISEERIDKVGEETGYIIRGENKTSKHTRLSFVTTGVLLRILQSFLGSENAATSSSSIFNNLEYVFIDEVHERSVDSDFLLIILKRILKRFPKLKIIMMSATINTEVFMSFFETKVNHLHIEGRTFPIQDVYLDTILQDLDYSMTTFDGDIIKPKPDSHFFKSGNINYELYAQLAHHIDKKLSAEGDHNGSILIFMPGIMEINQCIKAIERAFDKLSSLSNCWCLPLHSALSSSDQKRVFSSPRNGSRKIVVSTNVAETSITIPDCVVVIDSGRVKTMYFNTDINATKLVEEWCSRAEVGQRRGRSGRITNGTCYHMYTKDTQDDVMKAQPTPEIKRIRLENLYLMVKSMGINKVEDFLNSGIDPPEQKSLTESKDFLIQIGALTEFDNSLTHLGKYLSFLPTDLQCAKLLIYGCLFGCLDICLSLASISSTGNPFINNMENRDKIKSILKKYSDRQGDSIAMANLFAAYAELQKDDKLRANKFITQNCLSYLTMKDIASNKSQYVAILKDINFIPQDYNELNTQHHLWLNKNNKNYPIIRAVLTGAMYPHLARVQMPQPKFVQSAVGALEVVPDTKDTKIWICNKDFVRKLKNNDDMQDTLPGTRAFLHPSSTMFIDSSKTLMSDLPNYEEYLKEDGTVDTEKAKELYKYQPKIDNGADGLKTSFIVFGNSHMSTKLYLREVTPISTLGALLFGGEIAYDLSSSIMNGKSSPGIVLDSWIPIRTWCKNGVLIKRLRLLVDELIETMLTKPGSRLDDSNADILSVIEQMVTST</sequence>